<organism evidence="1 2">
    <name type="scientific">Pandoraea apista</name>
    <dbReference type="NCBI Taxonomy" id="93218"/>
    <lineage>
        <taxon>Bacteria</taxon>
        <taxon>Pseudomonadati</taxon>
        <taxon>Pseudomonadota</taxon>
        <taxon>Betaproteobacteria</taxon>
        <taxon>Burkholderiales</taxon>
        <taxon>Burkholderiaceae</taxon>
        <taxon>Pandoraea</taxon>
    </lineage>
</organism>
<dbReference type="RefSeq" id="WP_094069077.1">
    <property type="nucleotide sequence ID" value="NZ_JAZHOW010000002.1"/>
</dbReference>
<dbReference type="Proteomes" id="UP000364291">
    <property type="component" value="Unassembled WGS sequence"/>
</dbReference>
<name>A0A5E5P491_9BURK</name>
<dbReference type="EMBL" id="CABPSX010000004">
    <property type="protein sequence ID" value="VVG71438.1"/>
    <property type="molecule type" value="Genomic_DNA"/>
</dbReference>
<proteinExistence type="predicted"/>
<evidence type="ECO:0000313" key="1">
    <source>
        <dbReference type="EMBL" id="VVG71438.1"/>
    </source>
</evidence>
<sequence length="76" mass="8510">MAVHHKHHNGFEIYVTVDECPTQWRILVTVTEHATGRPFPKAQGQRQLAKDQSEQDVANSIIAEVCKSLDRLNGAS</sequence>
<evidence type="ECO:0000313" key="2">
    <source>
        <dbReference type="Proteomes" id="UP000364291"/>
    </source>
</evidence>
<protein>
    <submittedName>
        <fullName evidence="1">Uncharacterized protein</fullName>
    </submittedName>
</protein>
<reference evidence="1 2" key="1">
    <citation type="submission" date="2019-08" db="EMBL/GenBank/DDBJ databases">
        <authorList>
            <person name="Peeters C."/>
        </authorList>
    </citation>
    <scope>NUCLEOTIDE SEQUENCE [LARGE SCALE GENOMIC DNA]</scope>
    <source>
        <strain evidence="1 2">LMG 18089</strain>
    </source>
</reference>
<accession>A0A5E5P491</accession>
<dbReference type="AlphaFoldDB" id="A0A5E5P491"/>
<gene>
    <name evidence="1" type="ORF">PAP18089_02415</name>
</gene>